<organism evidence="1 2">
    <name type="scientific">Gossypium raimondii</name>
    <name type="common">Peruvian cotton</name>
    <name type="synonym">Gossypium klotzschianum subsp. raimondii</name>
    <dbReference type="NCBI Taxonomy" id="29730"/>
    <lineage>
        <taxon>Eukaryota</taxon>
        <taxon>Viridiplantae</taxon>
        <taxon>Streptophyta</taxon>
        <taxon>Embryophyta</taxon>
        <taxon>Tracheophyta</taxon>
        <taxon>Spermatophyta</taxon>
        <taxon>Magnoliopsida</taxon>
        <taxon>eudicotyledons</taxon>
        <taxon>Gunneridae</taxon>
        <taxon>Pentapetalae</taxon>
        <taxon>rosids</taxon>
        <taxon>malvids</taxon>
        <taxon>Malvales</taxon>
        <taxon>Malvaceae</taxon>
        <taxon>Malvoideae</taxon>
        <taxon>Gossypium</taxon>
    </lineage>
</organism>
<dbReference type="AlphaFoldDB" id="A0A7J8QFE5"/>
<name>A0A7J8QFE5_GOSRA</name>
<evidence type="ECO:0008006" key="3">
    <source>
        <dbReference type="Google" id="ProtNLM"/>
    </source>
</evidence>
<comment type="caution">
    <text evidence="1">The sequence shown here is derived from an EMBL/GenBank/DDBJ whole genome shotgun (WGS) entry which is preliminary data.</text>
</comment>
<proteinExistence type="predicted"/>
<accession>A0A7J8QFE5</accession>
<evidence type="ECO:0000313" key="1">
    <source>
        <dbReference type="EMBL" id="MBA0600279.1"/>
    </source>
</evidence>
<dbReference type="Proteomes" id="UP000593578">
    <property type="component" value="Unassembled WGS sequence"/>
</dbReference>
<evidence type="ECO:0000313" key="2">
    <source>
        <dbReference type="Proteomes" id="UP000593578"/>
    </source>
</evidence>
<dbReference type="EMBL" id="JABEZZ010000011">
    <property type="protein sequence ID" value="MBA0600279.1"/>
    <property type="molecule type" value="Genomic_DNA"/>
</dbReference>
<feature type="non-terminal residue" evidence="1">
    <location>
        <position position="88"/>
    </location>
</feature>
<protein>
    <recommendedName>
        <fullName evidence="3">CCHC-type domain-containing protein</fullName>
    </recommendedName>
</protein>
<feature type="non-terminal residue" evidence="1">
    <location>
        <position position="1"/>
    </location>
</feature>
<reference evidence="1 2" key="1">
    <citation type="journal article" date="2019" name="Genome Biol. Evol.">
        <title>Insights into the evolution of the New World diploid cottons (Gossypium, subgenus Houzingenia) based on genome sequencing.</title>
        <authorList>
            <person name="Grover C.E."/>
            <person name="Arick M.A. 2nd"/>
            <person name="Thrash A."/>
            <person name="Conover J.L."/>
            <person name="Sanders W.S."/>
            <person name="Peterson D.G."/>
            <person name="Frelichowski J.E."/>
            <person name="Scheffler J.A."/>
            <person name="Scheffler B.E."/>
            <person name="Wendel J.F."/>
        </authorList>
    </citation>
    <scope>NUCLEOTIDE SEQUENCE [LARGE SCALE GENOMIC DNA]</scope>
    <source>
        <strain evidence="1">8</strain>
        <tissue evidence="1">Leaf</tissue>
    </source>
</reference>
<sequence length="88" mass="9897">RCLKAYAYVLQPINGSHKWRKSGIEHVLPPIEKTMPGKLKKNKMKEKNEPKKVKSGQLSRAGLIMRCRKCGGEGYNIRSCLQPNTTGS</sequence>
<gene>
    <name evidence="1" type="ORF">Gorai_006473</name>
</gene>